<keyword evidence="2" id="KW-0805">Transcription regulation</keyword>
<evidence type="ECO:0000256" key="1">
    <source>
        <dbReference type="ARBA" id="ARBA00022737"/>
    </source>
</evidence>
<dbReference type="GO" id="GO:0003677">
    <property type="term" value="F:DNA binding"/>
    <property type="evidence" value="ECO:0007669"/>
    <property type="project" value="UniProtKB-KW"/>
</dbReference>
<evidence type="ECO:0000313" key="5">
    <source>
        <dbReference type="EMBL" id="KVI00155.1"/>
    </source>
</evidence>
<sequence>MKLITLRWLNYLRPNIKHGEFSEDEDRIICSLYANIGSSYFNPNSSSFNCNYNPNFLNVSNTINSHLPATATTLIHDHINVTDLFSPLPPLSNPNLTGVISNNNYYSGFQDDHCQSMINNRPVAEYYYYYPDQVKERMLMFGGGDQVSTDCSSSEGGGGGCMSQIKDHHRMIKQEEQFGVQGFEDQMHSLMTDEHKGYFKNHVSPLHNNLEEVKQLNNSSSSIISRYMQMDDDENKTTHIISDGCYVMIDGGTTHE</sequence>
<keyword evidence="3 5" id="KW-0238">DNA-binding</keyword>
<organism evidence="5 6">
    <name type="scientific">Cynara cardunculus var. scolymus</name>
    <name type="common">Globe artichoke</name>
    <name type="synonym">Cynara scolymus</name>
    <dbReference type="NCBI Taxonomy" id="59895"/>
    <lineage>
        <taxon>Eukaryota</taxon>
        <taxon>Viridiplantae</taxon>
        <taxon>Streptophyta</taxon>
        <taxon>Embryophyta</taxon>
        <taxon>Tracheophyta</taxon>
        <taxon>Spermatophyta</taxon>
        <taxon>Magnoliopsida</taxon>
        <taxon>eudicotyledons</taxon>
        <taxon>Gunneridae</taxon>
        <taxon>Pentapetalae</taxon>
        <taxon>asterids</taxon>
        <taxon>campanulids</taxon>
        <taxon>Asterales</taxon>
        <taxon>Asteraceae</taxon>
        <taxon>Carduoideae</taxon>
        <taxon>Cardueae</taxon>
        <taxon>Carduinae</taxon>
        <taxon>Cynara</taxon>
    </lineage>
</organism>
<name>A0A103Y0A1_CYNCS</name>
<dbReference type="Proteomes" id="UP000243975">
    <property type="component" value="Unassembled WGS sequence"/>
</dbReference>
<dbReference type="AlphaFoldDB" id="A0A103Y0A1"/>
<dbReference type="STRING" id="59895.A0A103Y0A1"/>
<reference evidence="5 6" key="1">
    <citation type="journal article" date="2016" name="Sci. Rep.">
        <title>The genome sequence of the outbreeding globe artichoke constructed de novo incorporating a phase-aware low-pass sequencing strategy of F1 progeny.</title>
        <authorList>
            <person name="Scaglione D."/>
            <person name="Reyes-Chin-Wo S."/>
            <person name="Acquadro A."/>
            <person name="Froenicke L."/>
            <person name="Portis E."/>
            <person name="Beitel C."/>
            <person name="Tirone M."/>
            <person name="Mauro R."/>
            <person name="Lo Monaco A."/>
            <person name="Mauromicale G."/>
            <person name="Faccioli P."/>
            <person name="Cattivelli L."/>
            <person name="Rieseberg L."/>
            <person name="Michelmore R."/>
            <person name="Lanteri S."/>
        </authorList>
    </citation>
    <scope>NUCLEOTIDE SEQUENCE [LARGE SCALE GENOMIC DNA]</scope>
    <source>
        <strain evidence="5">2C</strain>
    </source>
</reference>
<evidence type="ECO:0000313" key="6">
    <source>
        <dbReference type="Proteomes" id="UP000243975"/>
    </source>
</evidence>
<dbReference type="PANTHER" id="PTHR48000:SF46">
    <property type="entry name" value="TRANSCRIPTION FACTOR MYB36"/>
    <property type="match status" value="1"/>
</dbReference>
<gene>
    <name evidence="5" type="ORF">Ccrd_021592</name>
</gene>
<keyword evidence="4" id="KW-0804">Transcription</keyword>
<evidence type="ECO:0000256" key="4">
    <source>
        <dbReference type="ARBA" id="ARBA00023163"/>
    </source>
</evidence>
<accession>A0A103Y0A1</accession>
<protein>
    <submittedName>
        <fullName evidence="5">Homeodomain-like protein</fullName>
    </submittedName>
</protein>
<evidence type="ECO:0000256" key="3">
    <source>
        <dbReference type="ARBA" id="ARBA00023125"/>
    </source>
</evidence>
<comment type="caution">
    <text evidence="5">The sequence shown here is derived from an EMBL/GenBank/DDBJ whole genome shotgun (WGS) entry which is preliminary data.</text>
</comment>
<evidence type="ECO:0000256" key="2">
    <source>
        <dbReference type="ARBA" id="ARBA00023015"/>
    </source>
</evidence>
<keyword evidence="5" id="KW-0371">Homeobox</keyword>
<dbReference type="OMA" id="HHKSETI"/>
<dbReference type="Gramene" id="KVI00155">
    <property type="protein sequence ID" value="KVI00155"/>
    <property type="gene ID" value="Ccrd_021592"/>
</dbReference>
<dbReference type="EMBL" id="LEKV01003398">
    <property type="protein sequence ID" value="KVI00155.1"/>
    <property type="molecule type" value="Genomic_DNA"/>
</dbReference>
<keyword evidence="6" id="KW-1185">Reference proteome</keyword>
<proteinExistence type="predicted"/>
<dbReference type="SUPFAM" id="SSF46689">
    <property type="entry name" value="Homeodomain-like"/>
    <property type="match status" value="1"/>
</dbReference>
<dbReference type="InterPro" id="IPR009057">
    <property type="entry name" value="Homeodomain-like_sf"/>
</dbReference>
<dbReference type="PANTHER" id="PTHR48000">
    <property type="entry name" value="OS09G0431300 PROTEIN"/>
    <property type="match status" value="1"/>
</dbReference>
<keyword evidence="1" id="KW-0677">Repeat</keyword>